<dbReference type="InterPro" id="IPR004378">
    <property type="entry name" value="F420H2_quin_Rdtase"/>
</dbReference>
<dbReference type="AlphaFoldDB" id="A0A124HVV5"/>
<dbReference type="SUPFAM" id="SSF50475">
    <property type="entry name" value="FMN-binding split barrel"/>
    <property type="match status" value="1"/>
</dbReference>
<name>A0A124HVV5_9ACTN</name>
<dbReference type="InterPro" id="IPR012349">
    <property type="entry name" value="Split_barrel_FMN-bd"/>
</dbReference>
<dbReference type="Pfam" id="PF04075">
    <property type="entry name" value="F420H2_quin_red"/>
    <property type="match status" value="1"/>
</dbReference>
<gene>
    <name evidence="1" type="ORF">AQJ46_39270</name>
</gene>
<comment type="caution">
    <text evidence="1">The sequence shown here is derived from an EMBL/GenBank/DDBJ whole genome shotgun (WGS) entry which is preliminary data.</text>
</comment>
<accession>A0A124HVV5</accession>
<protein>
    <submittedName>
        <fullName evidence="1">Deazaflavin-dependent nitroreductase</fullName>
    </submittedName>
</protein>
<sequence length="135" mass="15257">MTARVYLKPPWMQRHIANRLVPLFQRSMISRLTVIGRRSGRERTVPVAVLDHEGERYLVSYRGLSDWALNLRATPEARLTTGGRTETITVEEVPEPDRPPLLAAYRERYGGMPTVSGVLDALPAPADHPVFRIRA</sequence>
<evidence type="ECO:0000313" key="2">
    <source>
        <dbReference type="Proteomes" id="UP000053669"/>
    </source>
</evidence>
<evidence type="ECO:0000313" key="1">
    <source>
        <dbReference type="EMBL" id="KUN59625.1"/>
    </source>
</evidence>
<proteinExistence type="predicted"/>
<dbReference type="RefSeq" id="WP_059210118.1">
    <property type="nucleotide sequence ID" value="NZ_KQ948671.1"/>
</dbReference>
<dbReference type="GO" id="GO:0016491">
    <property type="term" value="F:oxidoreductase activity"/>
    <property type="evidence" value="ECO:0007669"/>
    <property type="project" value="InterPro"/>
</dbReference>
<organism evidence="1 2">
    <name type="scientific">Streptomyces canus</name>
    <dbReference type="NCBI Taxonomy" id="58343"/>
    <lineage>
        <taxon>Bacteria</taxon>
        <taxon>Bacillati</taxon>
        <taxon>Actinomycetota</taxon>
        <taxon>Actinomycetes</taxon>
        <taxon>Kitasatosporales</taxon>
        <taxon>Streptomycetaceae</taxon>
        <taxon>Streptomyces</taxon>
        <taxon>Streptomyces aurantiacus group</taxon>
    </lineage>
</organism>
<dbReference type="Proteomes" id="UP000053669">
    <property type="component" value="Unassembled WGS sequence"/>
</dbReference>
<dbReference type="NCBIfam" id="TIGR00026">
    <property type="entry name" value="hi_GC_TIGR00026"/>
    <property type="match status" value="1"/>
</dbReference>
<dbReference type="Gene3D" id="2.30.110.10">
    <property type="entry name" value="Electron Transport, Fmn-binding Protein, Chain A"/>
    <property type="match status" value="1"/>
</dbReference>
<reference evidence="1 2" key="1">
    <citation type="submission" date="2015-10" db="EMBL/GenBank/DDBJ databases">
        <title>Draft genome sequence of Streptomyces canus DSM 40017, type strain for the species Streptomyces canus.</title>
        <authorList>
            <person name="Ruckert C."/>
            <person name="Winkler A."/>
            <person name="Kalinowski J."/>
            <person name="Kampfer P."/>
            <person name="Glaeser S."/>
        </authorList>
    </citation>
    <scope>NUCLEOTIDE SEQUENCE [LARGE SCALE GENOMIC DNA]</scope>
    <source>
        <strain evidence="1 2">DSM 40017</strain>
    </source>
</reference>
<dbReference type="EMBL" id="LMWU01000049">
    <property type="protein sequence ID" value="KUN59625.1"/>
    <property type="molecule type" value="Genomic_DNA"/>
</dbReference>